<dbReference type="Pfam" id="PF00149">
    <property type="entry name" value="Metallophos"/>
    <property type="match status" value="1"/>
</dbReference>
<dbReference type="InterPro" id="IPR050884">
    <property type="entry name" value="CNP_phosphodiesterase-III"/>
</dbReference>
<evidence type="ECO:0000259" key="6">
    <source>
        <dbReference type="Pfam" id="PF00149"/>
    </source>
</evidence>
<accession>A0A2W5UKI6</accession>
<dbReference type="EMBL" id="QFQP01000020">
    <property type="protein sequence ID" value="PZR09578.1"/>
    <property type="molecule type" value="Genomic_DNA"/>
</dbReference>
<protein>
    <recommendedName>
        <fullName evidence="6">Calcineurin-like phosphoesterase domain-containing protein</fullName>
    </recommendedName>
</protein>
<feature type="region of interest" description="Disordered" evidence="5">
    <location>
        <begin position="1"/>
        <end position="20"/>
    </location>
</feature>
<evidence type="ECO:0000256" key="4">
    <source>
        <dbReference type="ARBA" id="ARBA00025742"/>
    </source>
</evidence>
<dbReference type="InterPro" id="IPR029052">
    <property type="entry name" value="Metallo-depent_PP-like"/>
</dbReference>
<dbReference type="Gene3D" id="3.60.21.10">
    <property type="match status" value="1"/>
</dbReference>
<evidence type="ECO:0000256" key="1">
    <source>
        <dbReference type="ARBA" id="ARBA00022723"/>
    </source>
</evidence>
<comment type="similarity">
    <text evidence="4">Belongs to the cyclic nucleotide phosphodiesterase class-III family.</text>
</comment>
<name>A0A2W5UKI6_9BACT</name>
<evidence type="ECO:0000313" key="8">
    <source>
        <dbReference type="Proteomes" id="UP000249061"/>
    </source>
</evidence>
<dbReference type="PANTHER" id="PTHR42988">
    <property type="entry name" value="PHOSPHOHYDROLASE"/>
    <property type="match status" value="1"/>
</dbReference>
<comment type="caution">
    <text evidence="7">The sequence shown here is derived from an EMBL/GenBank/DDBJ whole genome shotgun (WGS) entry which is preliminary data.</text>
</comment>
<gene>
    <name evidence="7" type="ORF">DI536_21805</name>
</gene>
<feature type="domain" description="Calcineurin-like phosphoesterase" evidence="6">
    <location>
        <begin position="30"/>
        <end position="254"/>
    </location>
</feature>
<keyword evidence="2" id="KW-0378">Hydrolase</keyword>
<keyword evidence="1" id="KW-0479">Metal-binding</keyword>
<dbReference type="AlphaFoldDB" id="A0A2W5UKI6"/>
<dbReference type="GO" id="GO:0046872">
    <property type="term" value="F:metal ion binding"/>
    <property type="evidence" value="ECO:0007669"/>
    <property type="project" value="UniProtKB-KW"/>
</dbReference>
<organism evidence="7 8">
    <name type="scientific">Archangium gephyra</name>
    <dbReference type="NCBI Taxonomy" id="48"/>
    <lineage>
        <taxon>Bacteria</taxon>
        <taxon>Pseudomonadati</taxon>
        <taxon>Myxococcota</taxon>
        <taxon>Myxococcia</taxon>
        <taxon>Myxococcales</taxon>
        <taxon>Cystobacterineae</taxon>
        <taxon>Archangiaceae</taxon>
        <taxon>Archangium</taxon>
    </lineage>
</organism>
<evidence type="ECO:0000313" key="7">
    <source>
        <dbReference type="EMBL" id="PZR09578.1"/>
    </source>
</evidence>
<keyword evidence="3" id="KW-0408">Iron</keyword>
<dbReference type="SUPFAM" id="SSF56300">
    <property type="entry name" value="Metallo-dependent phosphatases"/>
    <property type="match status" value="1"/>
</dbReference>
<proteinExistence type="inferred from homology"/>
<sequence length="319" mass="35843">MGVHRRGRSSHPHRPRHRVPRGARTLKTLKLAHFTDIHVTHFPLSGALAFKRAAAVVSYSLFGRGKHFTKSDERIAKLLADVDAQNVDHALCTGDLTGVSTIDEFAKVAQLFGSRLQQPEKYTVIPGNHDRYVRGVNNLFEMHFGTLSEGAKFPFVKHVGPLTIVAIDVTRPTNVIDSSGLCGPEQRARLLEILTDASLKNRFVVLAMHYGLLRAEGQRDKRSHGLRDDLEVMALIDREDVSLDLVLHGHMHRPYVVKTKRRFEINAGSATDLHVKGLGYNVYDIDPSSHRVRIERRAWNGANYDADPHSPLNREIVTR</sequence>
<evidence type="ECO:0000256" key="3">
    <source>
        <dbReference type="ARBA" id="ARBA00023004"/>
    </source>
</evidence>
<dbReference type="InterPro" id="IPR004843">
    <property type="entry name" value="Calcineurin-like_PHP"/>
</dbReference>
<evidence type="ECO:0000256" key="2">
    <source>
        <dbReference type="ARBA" id="ARBA00022801"/>
    </source>
</evidence>
<dbReference type="PANTHER" id="PTHR42988:SF2">
    <property type="entry name" value="CYCLIC NUCLEOTIDE PHOSPHODIESTERASE CBUA0032-RELATED"/>
    <property type="match status" value="1"/>
</dbReference>
<dbReference type="Proteomes" id="UP000249061">
    <property type="component" value="Unassembled WGS sequence"/>
</dbReference>
<evidence type="ECO:0000256" key="5">
    <source>
        <dbReference type="SAM" id="MobiDB-lite"/>
    </source>
</evidence>
<dbReference type="GO" id="GO:0016787">
    <property type="term" value="F:hydrolase activity"/>
    <property type="evidence" value="ECO:0007669"/>
    <property type="project" value="UniProtKB-KW"/>
</dbReference>
<reference evidence="7 8" key="1">
    <citation type="submission" date="2017-08" db="EMBL/GenBank/DDBJ databases">
        <title>Infants hospitalized years apart are colonized by the same room-sourced microbial strains.</title>
        <authorList>
            <person name="Brooks B."/>
            <person name="Olm M.R."/>
            <person name="Firek B.A."/>
            <person name="Baker R."/>
            <person name="Thomas B.C."/>
            <person name="Morowitz M.J."/>
            <person name="Banfield J.F."/>
        </authorList>
    </citation>
    <scope>NUCLEOTIDE SEQUENCE [LARGE SCALE GENOMIC DNA]</scope>
    <source>
        <strain evidence="7">S2_003_000_R2_14</strain>
    </source>
</reference>